<evidence type="ECO:0000313" key="3">
    <source>
        <dbReference type="Proteomes" id="UP000033188"/>
    </source>
</evidence>
<dbReference type="VEuPathDB" id="PiroplasmaDB:BBBOND_0402720"/>
<dbReference type="OrthoDB" id="365625at2759"/>
<protein>
    <submittedName>
        <fullName evidence="2">Uncharacterized protein</fullName>
    </submittedName>
</protein>
<proteinExistence type="predicted"/>
<sequence length="1209" mass="136601">MRFVTLVALLGVVLSSTAFLPCDAFLWFFGRNKGSGKVSMFFHAIPYIFRKSGCVPWVNKATNDDILSNKYIYIDLFSRKHHDAIEATPQDDDTVNKRTNILLYQVNTDLLPHTYNNPTLGDVMYYSQLLQEYGEYDRRTILTYKDDLKRLCVLIESFDGFGERVSMRLYRARRKVWWLKQVASEGNVLSDTWATVMSSLGWTTPKPVVKQTLNIKESNCPIGMVNHKASTYDLIYNRSPSAGTESIGDVIFRTMPMTLMPGSTDLYVWRFFESGKHENIKYVVIAEVFPTHSTHTYYKCLSVAESQYEVVDSFAAVTDSPEKLETALPLPNYTKELVELSYNFGNTRDHPFESELVVLAYPETKHYLIRPLSRENLKVIMKLAVHGSHNGFDLGIAEADGYTYLAFTEIDKKFQRRISLASVNGTKFGLISARVSLEKSVPPDMPLCDQHTFSLLRHALPVQYLSLPHNERISMAKFVDLDIMDYNEADVLAGQVGHGMILYTPSLGACLGFKNLVIGKEQSMTLKASMNTQVLVAENGKKTVIALVQDGVKEMQLYETNGNSATLVDANKKFKLLKEYNLAEFDRITKDGVTPVQSMITLNLNDPMVNGDVELFMVSNNVVVYTPQNAESRILVFVWGREQLMFEETSNPIFTVITGSAQKYLLVDDFVAQGNRIDRYLYAMEENILYNKLRLLSKVQCSTASSVNDLRNALQNTWYSIIPEKLPVLADFHDGRIGNAAFTYHNMSTLFLNHDHEFSVGVLKIGQTSAETEAGHRWRQVFRNAEGEGNVYNIYTMVPKGIKHDRINTNNKMTTDAIVTFRRRLYPALNKDAVPLMLENLNFSDVKSVTSKIGNIKVTVVKPSDTSKVFNPLVFGHHEIQFVSAYKCVKVTISQQPDGLREISADLSHSDGGSSMINFREKNPGSGFFRFVRDDEESNAAEGRFVDVNEMFADYARHFDNLDVVDFNNGIFPHYVRYLTLSENKVYFTGNVMHTGLRVVFGTHTVIVDQSSGRFHLWVTYPGQKSETATLHVHYTAEEKPVSAFYTVENSNDAKMLRRPREYNCNWGPLSNLEFVTVNHILTRHTQLRSELATVNLDLAVGAKSPVIIKMTRDPSTTVYTTLASSGCVIDHIMYKGAIIRGVPKQIVKHVYHSVGPKDEIVLIVVRTIAGVMAQAYKFTGRGSFETVDMSRVDATDHSSIHFVMNNLS</sequence>
<dbReference type="OMA" id="PLDLRYM"/>
<organism evidence="2 3">
    <name type="scientific">Babesia bigemina</name>
    <dbReference type="NCBI Taxonomy" id="5866"/>
    <lineage>
        <taxon>Eukaryota</taxon>
        <taxon>Sar</taxon>
        <taxon>Alveolata</taxon>
        <taxon>Apicomplexa</taxon>
        <taxon>Aconoidasida</taxon>
        <taxon>Piroplasmida</taxon>
        <taxon>Babesiidae</taxon>
        <taxon>Babesia</taxon>
    </lineage>
</organism>
<name>A0A061DDY2_BABBI</name>
<accession>A0A061DDY2</accession>
<dbReference type="RefSeq" id="XP_012769970.1">
    <property type="nucleotide sequence ID" value="XM_012914516.1"/>
</dbReference>
<dbReference type="KEGG" id="bbig:BBBOND_0402720"/>
<keyword evidence="3" id="KW-1185">Reference proteome</keyword>
<feature type="chain" id="PRO_5001600828" evidence="1">
    <location>
        <begin position="25"/>
        <end position="1209"/>
    </location>
</feature>
<gene>
    <name evidence="2" type="ORF">BBBOND_0402720</name>
</gene>
<dbReference type="GeneID" id="24566325"/>
<dbReference type="Proteomes" id="UP000033188">
    <property type="component" value="Chromosome 4"/>
</dbReference>
<evidence type="ECO:0000256" key="1">
    <source>
        <dbReference type="SAM" id="SignalP"/>
    </source>
</evidence>
<feature type="signal peptide" evidence="1">
    <location>
        <begin position="1"/>
        <end position="24"/>
    </location>
</feature>
<dbReference type="EMBL" id="LK391710">
    <property type="protein sequence ID" value="CDR97784.1"/>
    <property type="molecule type" value="Genomic_DNA"/>
</dbReference>
<dbReference type="AlphaFoldDB" id="A0A061DDY2"/>
<keyword evidence="1" id="KW-0732">Signal</keyword>
<reference evidence="3" key="1">
    <citation type="journal article" date="2014" name="Nucleic Acids Res.">
        <title>The evolutionary dynamics of variant antigen genes in Babesia reveal a history of genomic innovation underlying host-parasite interaction.</title>
        <authorList>
            <person name="Jackson A.P."/>
            <person name="Otto T.D."/>
            <person name="Darby A."/>
            <person name="Ramaprasad A."/>
            <person name="Xia D."/>
            <person name="Echaide I.E."/>
            <person name="Farber M."/>
            <person name="Gahlot S."/>
            <person name="Gamble J."/>
            <person name="Gupta D."/>
            <person name="Gupta Y."/>
            <person name="Jackson L."/>
            <person name="Malandrin L."/>
            <person name="Malas T.B."/>
            <person name="Moussa E."/>
            <person name="Nair M."/>
            <person name="Reid A.J."/>
            <person name="Sanders M."/>
            <person name="Sharma J."/>
            <person name="Tracey A."/>
            <person name="Quail M.A."/>
            <person name="Weir W."/>
            <person name="Wastling J.M."/>
            <person name="Hall N."/>
            <person name="Willadsen P."/>
            <person name="Lingelbach K."/>
            <person name="Shiels B."/>
            <person name="Tait A."/>
            <person name="Berriman M."/>
            <person name="Allred D.R."/>
            <person name="Pain A."/>
        </authorList>
    </citation>
    <scope>NUCLEOTIDE SEQUENCE [LARGE SCALE GENOMIC DNA]</scope>
    <source>
        <strain evidence="3">Bond</strain>
    </source>
</reference>
<evidence type="ECO:0000313" key="2">
    <source>
        <dbReference type="EMBL" id="CDR97784.1"/>
    </source>
</evidence>